<feature type="region of interest" description="Disordered" evidence="1">
    <location>
        <begin position="303"/>
        <end position="382"/>
    </location>
</feature>
<dbReference type="AlphaFoldDB" id="A0A5C3NDR8"/>
<feature type="compositionally biased region" description="Low complexity" evidence="1">
    <location>
        <begin position="17"/>
        <end position="30"/>
    </location>
</feature>
<feature type="compositionally biased region" description="Gly residues" evidence="1">
    <location>
        <begin position="40"/>
        <end position="68"/>
    </location>
</feature>
<accession>A0A5C3NDR8</accession>
<protein>
    <submittedName>
        <fullName evidence="2">Uncharacterized protein</fullName>
    </submittedName>
</protein>
<organism evidence="2 3">
    <name type="scientific">Heliocybe sulcata</name>
    <dbReference type="NCBI Taxonomy" id="5364"/>
    <lineage>
        <taxon>Eukaryota</taxon>
        <taxon>Fungi</taxon>
        <taxon>Dikarya</taxon>
        <taxon>Basidiomycota</taxon>
        <taxon>Agaricomycotina</taxon>
        <taxon>Agaricomycetes</taxon>
        <taxon>Gloeophyllales</taxon>
        <taxon>Gloeophyllaceae</taxon>
        <taxon>Heliocybe</taxon>
    </lineage>
</organism>
<feature type="compositionally biased region" description="Low complexity" evidence="1">
    <location>
        <begin position="417"/>
        <end position="433"/>
    </location>
</feature>
<reference evidence="2 3" key="1">
    <citation type="journal article" date="2019" name="Nat. Ecol. Evol.">
        <title>Megaphylogeny resolves global patterns of mushroom evolution.</title>
        <authorList>
            <person name="Varga T."/>
            <person name="Krizsan K."/>
            <person name="Foldi C."/>
            <person name="Dima B."/>
            <person name="Sanchez-Garcia M."/>
            <person name="Sanchez-Ramirez S."/>
            <person name="Szollosi G.J."/>
            <person name="Szarkandi J.G."/>
            <person name="Papp V."/>
            <person name="Albert L."/>
            <person name="Andreopoulos W."/>
            <person name="Angelini C."/>
            <person name="Antonin V."/>
            <person name="Barry K.W."/>
            <person name="Bougher N.L."/>
            <person name="Buchanan P."/>
            <person name="Buyck B."/>
            <person name="Bense V."/>
            <person name="Catcheside P."/>
            <person name="Chovatia M."/>
            <person name="Cooper J."/>
            <person name="Damon W."/>
            <person name="Desjardin D."/>
            <person name="Finy P."/>
            <person name="Geml J."/>
            <person name="Haridas S."/>
            <person name="Hughes K."/>
            <person name="Justo A."/>
            <person name="Karasinski D."/>
            <person name="Kautmanova I."/>
            <person name="Kiss B."/>
            <person name="Kocsube S."/>
            <person name="Kotiranta H."/>
            <person name="LaButti K.M."/>
            <person name="Lechner B.E."/>
            <person name="Liimatainen K."/>
            <person name="Lipzen A."/>
            <person name="Lukacs Z."/>
            <person name="Mihaltcheva S."/>
            <person name="Morgado L.N."/>
            <person name="Niskanen T."/>
            <person name="Noordeloos M.E."/>
            <person name="Ohm R.A."/>
            <person name="Ortiz-Santana B."/>
            <person name="Ovrebo C."/>
            <person name="Racz N."/>
            <person name="Riley R."/>
            <person name="Savchenko A."/>
            <person name="Shiryaev A."/>
            <person name="Soop K."/>
            <person name="Spirin V."/>
            <person name="Szebenyi C."/>
            <person name="Tomsovsky M."/>
            <person name="Tulloss R.E."/>
            <person name="Uehling J."/>
            <person name="Grigoriev I.V."/>
            <person name="Vagvolgyi C."/>
            <person name="Papp T."/>
            <person name="Martin F.M."/>
            <person name="Miettinen O."/>
            <person name="Hibbett D.S."/>
            <person name="Nagy L.G."/>
        </authorList>
    </citation>
    <scope>NUCLEOTIDE SEQUENCE [LARGE SCALE GENOMIC DNA]</scope>
    <source>
        <strain evidence="2 3">OMC1185</strain>
    </source>
</reference>
<feature type="compositionally biased region" description="Low complexity" evidence="1">
    <location>
        <begin position="101"/>
        <end position="118"/>
    </location>
</feature>
<dbReference type="OrthoDB" id="3267789at2759"/>
<proteinExistence type="predicted"/>
<feature type="compositionally biased region" description="Low complexity" evidence="1">
    <location>
        <begin position="310"/>
        <end position="332"/>
    </location>
</feature>
<evidence type="ECO:0000313" key="3">
    <source>
        <dbReference type="Proteomes" id="UP000305948"/>
    </source>
</evidence>
<dbReference type="Proteomes" id="UP000305948">
    <property type="component" value="Unassembled WGS sequence"/>
</dbReference>
<dbReference type="STRING" id="5364.A0A5C3NDR8"/>
<name>A0A5C3NDR8_9AGAM</name>
<feature type="compositionally biased region" description="Polar residues" evidence="1">
    <location>
        <begin position="144"/>
        <end position="165"/>
    </location>
</feature>
<gene>
    <name evidence="2" type="ORF">OE88DRAFT_666645</name>
</gene>
<evidence type="ECO:0000313" key="2">
    <source>
        <dbReference type="EMBL" id="TFK55854.1"/>
    </source>
</evidence>
<keyword evidence="3" id="KW-1185">Reference proteome</keyword>
<sequence>MASLPAKPAAPAGPTVSARGGDSGSWRSSGEPGSTFRGNGPRGRGSSRGSGRGGGGGGRGRNGRGGSKTPGATKNNETEPKAGIVAEKASSDIKPPPIERSTSNSTAASTTTQSSVNSDRTQRPKLNTRRASQQTARKVPTLSIDPSTPTAETPTGPSSASATRPNNRRRRSTHQTPKAVNPPSTVQTLTVDPRPMAGRSRKSLTGPPTPEPSSRDVPPHLSAGAETTSFDASVHNLVEQMRASVISHRPTTPGSHIDWAGDDDDSLPDLDDWGYTTKTDPGTVTLERTSIISPILEGQLKPLPDFSEISKPASPAHVSAPAPAGAAAAGSAEKAETEQHPSKAAPAKTDDGKSRRGAHMSGAGATRPAQSNGKGTARSQSNTARTFVNPLAHLVEPTLHKAAANATASLKGRSSIPAKPTPAAANPSPKAAAEQPLPVEEKPLNEDKPEIAVKLHPESQVTVSSFSKDVSFRVLSGPRYIGACHRTSASNYASR</sequence>
<feature type="compositionally biased region" description="Polar residues" evidence="1">
    <location>
        <begin position="174"/>
        <end position="190"/>
    </location>
</feature>
<dbReference type="EMBL" id="ML213504">
    <property type="protein sequence ID" value="TFK55854.1"/>
    <property type="molecule type" value="Genomic_DNA"/>
</dbReference>
<feature type="region of interest" description="Disordered" evidence="1">
    <location>
        <begin position="405"/>
        <end position="443"/>
    </location>
</feature>
<evidence type="ECO:0000256" key="1">
    <source>
        <dbReference type="SAM" id="MobiDB-lite"/>
    </source>
</evidence>
<feature type="compositionally biased region" description="Polar residues" evidence="1">
    <location>
        <begin position="368"/>
        <end position="382"/>
    </location>
</feature>
<feature type="region of interest" description="Disordered" evidence="1">
    <location>
        <begin position="1"/>
        <end position="230"/>
    </location>
</feature>